<sequence>MALHRPRLRPHHQGGAVTTPALFNAAPTAITAAGPRPRIIGLDLSLTSTGVALPDGTTYRIKTRAVDADNRLVLIRDNIRRALATHRPHLAVVEDLPITANSAGITGMVHGIVRAELADAEVPRALIAAATLKAYAADNGRADKAQMAAAAYLAAGVQFPDDPGGDRCDAWWLRAAGHDWWGTPLFDLPDAQRARLTKAKWPVGVPRLTR</sequence>
<organism evidence="7 8">
    <name type="scientific">Streptomyces piniterrae</name>
    <dbReference type="NCBI Taxonomy" id="2571125"/>
    <lineage>
        <taxon>Bacteria</taxon>
        <taxon>Bacillati</taxon>
        <taxon>Actinomycetota</taxon>
        <taxon>Actinomycetes</taxon>
        <taxon>Kitasatosporales</taxon>
        <taxon>Streptomycetaceae</taxon>
        <taxon>Streptomyces</taxon>
    </lineage>
</organism>
<dbReference type="GO" id="GO:0004520">
    <property type="term" value="F:DNA endonuclease activity"/>
    <property type="evidence" value="ECO:0007669"/>
    <property type="project" value="InterPro"/>
</dbReference>
<keyword evidence="2" id="KW-0227">DNA damage</keyword>
<dbReference type="InterPro" id="IPR012337">
    <property type="entry name" value="RNaseH-like_sf"/>
</dbReference>
<keyword evidence="5" id="KW-0233">DNA recombination</keyword>
<evidence type="ECO:0000256" key="5">
    <source>
        <dbReference type="ARBA" id="ARBA00023172"/>
    </source>
</evidence>
<evidence type="ECO:0000256" key="3">
    <source>
        <dbReference type="ARBA" id="ARBA00022842"/>
    </source>
</evidence>
<evidence type="ECO:0000256" key="4">
    <source>
        <dbReference type="ARBA" id="ARBA00023125"/>
    </source>
</evidence>
<proteinExistence type="inferred from homology"/>
<keyword evidence="3" id="KW-0460">Magnesium</keyword>
<comment type="caution">
    <text evidence="7">The sequence shown here is derived from an EMBL/GenBank/DDBJ whole genome shotgun (WGS) entry which is preliminary data.</text>
</comment>
<name>A0A4U0NMH6_9ACTN</name>
<reference evidence="7 8" key="1">
    <citation type="submission" date="2019-04" db="EMBL/GenBank/DDBJ databases">
        <title>Streptomyces piniterrae sp. nov., a heliquinomycin-producing actinomycete isolated from rhizosphere soil of Pinus yunnanensis.</title>
        <authorList>
            <person name="Zhuang X."/>
            <person name="Zhao J."/>
        </authorList>
    </citation>
    <scope>NUCLEOTIDE SEQUENCE [LARGE SCALE GENOMIC DNA]</scope>
    <source>
        <strain evidence="8">jys28</strain>
    </source>
</reference>
<dbReference type="SUPFAM" id="SSF53098">
    <property type="entry name" value="Ribonuclease H-like"/>
    <property type="match status" value="1"/>
</dbReference>
<evidence type="ECO:0000256" key="1">
    <source>
        <dbReference type="ARBA" id="ARBA00009518"/>
    </source>
</evidence>
<evidence type="ECO:0000313" key="8">
    <source>
        <dbReference type="Proteomes" id="UP000308697"/>
    </source>
</evidence>
<dbReference type="Gene3D" id="3.30.420.10">
    <property type="entry name" value="Ribonuclease H-like superfamily/Ribonuclease H"/>
    <property type="match status" value="1"/>
</dbReference>
<evidence type="ECO:0000313" key="7">
    <source>
        <dbReference type="EMBL" id="TJZ55585.1"/>
    </source>
</evidence>
<dbReference type="OrthoDB" id="3359450at2"/>
<protein>
    <submittedName>
        <fullName evidence="7">Crossover junction endodeoxyribonuclease RuvC</fullName>
    </submittedName>
</protein>
<keyword evidence="8" id="KW-1185">Reference proteome</keyword>
<dbReference type="GO" id="GO:0006310">
    <property type="term" value="P:DNA recombination"/>
    <property type="evidence" value="ECO:0007669"/>
    <property type="project" value="UniProtKB-KW"/>
</dbReference>
<dbReference type="GO" id="GO:0003677">
    <property type="term" value="F:DNA binding"/>
    <property type="evidence" value="ECO:0007669"/>
    <property type="project" value="UniProtKB-KW"/>
</dbReference>
<dbReference type="EMBL" id="SUMB01000003">
    <property type="protein sequence ID" value="TJZ55585.1"/>
    <property type="molecule type" value="Genomic_DNA"/>
</dbReference>
<dbReference type="GO" id="GO:0006281">
    <property type="term" value="P:DNA repair"/>
    <property type="evidence" value="ECO:0007669"/>
    <property type="project" value="UniProtKB-KW"/>
</dbReference>
<dbReference type="InterPro" id="IPR036397">
    <property type="entry name" value="RNaseH_sf"/>
</dbReference>
<gene>
    <name evidence="7" type="ORF">FCH28_09600</name>
</gene>
<keyword evidence="6" id="KW-0234">DNA repair</keyword>
<comment type="similarity">
    <text evidence="1">Belongs to the RuvC family.</text>
</comment>
<dbReference type="Proteomes" id="UP000308697">
    <property type="component" value="Unassembled WGS sequence"/>
</dbReference>
<evidence type="ECO:0000256" key="6">
    <source>
        <dbReference type="ARBA" id="ARBA00023204"/>
    </source>
</evidence>
<keyword evidence="4" id="KW-0238">DNA-binding</keyword>
<accession>A0A4U0NMH6</accession>
<dbReference type="AlphaFoldDB" id="A0A4U0NMH6"/>
<evidence type="ECO:0000256" key="2">
    <source>
        <dbReference type="ARBA" id="ARBA00022763"/>
    </source>
</evidence>
<dbReference type="InterPro" id="IPR002176">
    <property type="entry name" value="X-over_junc_endoDNase_RuvC"/>
</dbReference>
<dbReference type="Pfam" id="PF02075">
    <property type="entry name" value="RuvC"/>
    <property type="match status" value="1"/>
</dbReference>